<dbReference type="InterPro" id="IPR028994">
    <property type="entry name" value="Integrin_alpha_N"/>
</dbReference>
<feature type="domain" description="Peptidase S8/S53" evidence="6">
    <location>
        <begin position="2"/>
        <end position="95"/>
    </location>
</feature>
<dbReference type="GO" id="GO:0006508">
    <property type="term" value="P:proteolysis"/>
    <property type="evidence" value="ECO:0007669"/>
    <property type="project" value="UniProtKB-KW"/>
</dbReference>
<keyword evidence="3" id="KW-0732">Signal</keyword>
<evidence type="ECO:0000259" key="6">
    <source>
        <dbReference type="Pfam" id="PF00082"/>
    </source>
</evidence>
<dbReference type="InterPro" id="IPR023828">
    <property type="entry name" value="Peptidase_S8_Ser-AS"/>
</dbReference>
<comment type="similarity">
    <text evidence="1">Belongs to the peptidase S8 family.</text>
</comment>
<evidence type="ECO:0000256" key="4">
    <source>
        <dbReference type="ARBA" id="ARBA00022801"/>
    </source>
</evidence>
<dbReference type="GO" id="GO:0004252">
    <property type="term" value="F:serine-type endopeptidase activity"/>
    <property type="evidence" value="ECO:0007669"/>
    <property type="project" value="InterPro"/>
</dbReference>
<dbReference type="PROSITE" id="PS51892">
    <property type="entry name" value="SUBTILASE"/>
    <property type="match status" value="1"/>
</dbReference>
<dbReference type="PANTHER" id="PTHR43806:SF11">
    <property type="entry name" value="CEREVISIN-RELATED"/>
    <property type="match status" value="1"/>
</dbReference>
<proteinExistence type="inferred from homology"/>
<keyword evidence="4" id="KW-0378">Hydrolase</keyword>
<dbReference type="PROSITE" id="PS00138">
    <property type="entry name" value="SUBTILASE_SER"/>
    <property type="match status" value="1"/>
</dbReference>
<dbReference type="Pfam" id="PF00082">
    <property type="entry name" value="Peptidase_S8"/>
    <property type="match status" value="1"/>
</dbReference>
<evidence type="ECO:0000313" key="7">
    <source>
        <dbReference type="EMBL" id="GAF95544.1"/>
    </source>
</evidence>
<dbReference type="SUPFAM" id="SSF69318">
    <property type="entry name" value="Integrin alpha N-terminal domain"/>
    <property type="match status" value="1"/>
</dbReference>
<evidence type="ECO:0000256" key="5">
    <source>
        <dbReference type="ARBA" id="ARBA00022825"/>
    </source>
</evidence>
<sequence length="302" mass="32451">FSNWGAGLDLCAPGVSVLSLSANDHDNFLADRTGRTVGERYLWLNGTSMAAPHASGVAAMMMSIHPDESALEIRGRLLQAAVSIDPQNPGREGGLGAGRVDALSSAATLPVPLLRLVSIRAGAVFAGDAASVDVELRNLWAPATAVHASVTSAHPGVRVIDGERDFGDLSTGESASRQFEIEIAQHVEFDEELGLLLTITADDVPLQEHAFSVRGSFFENQDHLARLRPFPLFVTGATFGDYDGDGLQDMGIGSFFKRTRLYHQKQEGTFRPREPEGSGSMRYPIFADMNNDGLLDMLAIGR</sequence>
<comment type="caution">
    <text evidence="7">The sequence shown here is derived from an EMBL/GenBank/DDBJ whole genome shotgun (WGS) entry which is preliminary data.</text>
</comment>
<evidence type="ECO:0000256" key="2">
    <source>
        <dbReference type="ARBA" id="ARBA00022670"/>
    </source>
</evidence>
<gene>
    <name evidence="7" type="ORF">S01H1_19616</name>
</gene>
<reference evidence="7" key="1">
    <citation type="journal article" date="2014" name="Front. Microbiol.">
        <title>High frequency of phylogenetically diverse reductive dehalogenase-homologous genes in deep subseafloor sedimentary metagenomes.</title>
        <authorList>
            <person name="Kawai M."/>
            <person name="Futagami T."/>
            <person name="Toyoda A."/>
            <person name="Takaki Y."/>
            <person name="Nishi S."/>
            <person name="Hori S."/>
            <person name="Arai W."/>
            <person name="Tsubouchi T."/>
            <person name="Morono Y."/>
            <person name="Uchiyama I."/>
            <person name="Ito T."/>
            <person name="Fujiyama A."/>
            <person name="Inagaki F."/>
            <person name="Takami H."/>
        </authorList>
    </citation>
    <scope>NUCLEOTIDE SEQUENCE</scope>
    <source>
        <strain evidence="7">Expedition CK06-06</strain>
    </source>
</reference>
<dbReference type="InterPro" id="IPR050131">
    <property type="entry name" value="Peptidase_S8_subtilisin-like"/>
</dbReference>
<dbReference type="Gene3D" id="3.40.50.200">
    <property type="entry name" value="Peptidase S8/S53 domain"/>
    <property type="match status" value="1"/>
</dbReference>
<dbReference type="SUPFAM" id="SSF52743">
    <property type="entry name" value="Subtilisin-like"/>
    <property type="match status" value="1"/>
</dbReference>
<name>X0TQM8_9ZZZZ</name>
<dbReference type="PANTHER" id="PTHR43806">
    <property type="entry name" value="PEPTIDASE S8"/>
    <property type="match status" value="1"/>
</dbReference>
<organism evidence="7">
    <name type="scientific">marine sediment metagenome</name>
    <dbReference type="NCBI Taxonomy" id="412755"/>
    <lineage>
        <taxon>unclassified sequences</taxon>
        <taxon>metagenomes</taxon>
        <taxon>ecological metagenomes</taxon>
    </lineage>
</organism>
<keyword evidence="5" id="KW-0720">Serine protease</keyword>
<dbReference type="Pfam" id="PF13517">
    <property type="entry name" value="FG-GAP_3"/>
    <property type="match status" value="1"/>
</dbReference>
<dbReference type="InterPro" id="IPR036852">
    <property type="entry name" value="Peptidase_S8/S53_dom_sf"/>
</dbReference>
<feature type="non-terminal residue" evidence="7">
    <location>
        <position position="1"/>
    </location>
</feature>
<evidence type="ECO:0000256" key="3">
    <source>
        <dbReference type="ARBA" id="ARBA00022729"/>
    </source>
</evidence>
<protein>
    <recommendedName>
        <fullName evidence="6">Peptidase S8/S53 domain-containing protein</fullName>
    </recommendedName>
</protein>
<dbReference type="AlphaFoldDB" id="X0TQM8"/>
<evidence type="ECO:0000256" key="1">
    <source>
        <dbReference type="ARBA" id="ARBA00011073"/>
    </source>
</evidence>
<keyword evidence="2" id="KW-0645">Protease</keyword>
<dbReference type="InterPro" id="IPR013517">
    <property type="entry name" value="FG-GAP"/>
</dbReference>
<dbReference type="InterPro" id="IPR000209">
    <property type="entry name" value="Peptidase_S8/S53_dom"/>
</dbReference>
<accession>X0TQM8</accession>
<dbReference type="EMBL" id="BARS01010615">
    <property type="protein sequence ID" value="GAF95544.1"/>
    <property type="molecule type" value="Genomic_DNA"/>
</dbReference>
<feature type="non-terminal residue" evidence="7">
    <location>
        <position position="302"/>
    </location>
</feature>